<dbReference type="PANTHER" id="PTHR10996">
    <property type="entry name" value="2-HYDROXYACID DEHYDROGENASE-RELATED"/>
    <property type="match status" value="1"/>
</dbReference>
<dbReference type="RefSeq" id="WP_157683654.1">
    <property type="nucleotide sequence ID" value="NZ_LT629772.1"/>
</dbReference>
<keyword evidence="8" id="KW-1185">Reference proteome</keyword>
<protein>
    <submittedName>
        <fullName evidence="7">Lactate dehydrogenase</fullName>
    </submittedName>
</protein>
<evidence type="ECO:0000256" key="2">
    <source>
        <dbReference type="ARBA" id="ARBA00023002"/>
    </source>
</evidence>
<dbReference type="FunFam" id="3.40.50.720:FF:000203">
    <property type="entry name" value="D-3-phosphoglycerate dehydrogenase (SerA)"/>
    <property type="match status" value="1"/>
</dbReference>
<organism evidence="7 8">
    <name type="scientific">Microlunatus soli</name>
    <dbReference type="NCBI Taxonomy" id="630515"/>
    <lineage>
        <taxon>Bacteria</taxon>
        <taxon>Bacillati</taxon>
        <taxon>Actinomycetota</taxon>
        <taxon>Actinomycetes</taxon>
        <taxon>Propionibacteriales</taxon>
        <taxon>Propionibacteriaceae</taxon>
        <taxon>Microlunatus</taxon>
    </lineage>
</organism>
<dbReference type="AlphaFoldDB" id="A0A1H1YP40"/>
<evidence type="ECO:0000256" key="4">
    <source>
        <dbReference type="RuleBase" id="RU003719"/>
    </source>
</evidence>
<dbReference type="SUPFAM" id="SSF51735">
    <property type="entry name" value="NAD(P)-binding Rossmann-fold domains"/>
    <property type="match status" value="1"/>
</dbReference>
<evidence type="ECO:0000256" key="1">
    <source>
        <dbReference type="ARBA" id="ARBA00005854"/>
    </source>
</evidence>
<dbReference type="GO" id="GO:0051287">
    <property type="term" value="F:NAD binding"/>
    <property type="evidence" value="ECO:0007669"/>
    <property type="project" value="InterPro"/>
</dbReference>
<evidence type="ECO:0000313" key="7">
    <source>
        <dbReference type="EMBL" id="SDT23233.1"/>
    </source>
</evidence>
<dbReference type="PANTHER" id="PTHR10996:SF283">
    <property type="entry name" value="GLYOXYLATE_HYDROXYPYRUVATE REDUCTASE B"/>
    <property type="match status" value="1"/>
</dbReference>
<evidence type="ECO:0000313" key="8">
    <source>
        <dbReference type="Proteomes" id="UP000199103"/>
    </source>
</evidence>
<dbReference type="PROSITE" id="PS00671">
    <property type="entry name" value="D_2_HYDROXYACID_DH_3"/>
    <property type="match status" value="1"/>
</dbReference>
<accession>A0A1H1YP40</accession>
<dbReference type="GO" id="GO:0030267">
    <property type="term" value="F:glyoxylate reductase (NADPH) activity"/>
    <property type="evidence" value="ECO:0007669"/>
    <property type="project" value="TreeGrafter"/>
</dbReference>
<dbReference type="InterPro" id="IPR029753">
    <property type="entry name" value="D-isomer_DH_CS"/>
</dbReference>
<keyword evidence="3" id="KW-0520">NAD</keyword>
<dbReference type="PROSITE" id="PS00065">
    <property type="entry name" value="D_2_HYDROXYACID_DH_1"/>
    <property type="match status" value="1"/>
</dbReference>
<dbReference type="Proteomes" id="UP000199103">
    <property type="component" value="Chromosome I"/>
</dbReference>
<reference evidence="7 8" key="1">
    <citation type="submission" date="2016-10" db="EMBL/GenBank/DDBJ databases">
        <authorList>
            <person name="de Groot N.N."/>
        </authorList>
    </citation>
    <scope>NUCLEOTIDE SEQUENCE [LARGE SCALE GENOMIC DNA]</scope>
    <source>
        <strain evidence="7 8">DSM 21800</strain>
    </source>
</reference>
<evidence type="ECO:0000256" key="3">
    <source>
        <dbReference type="ARBA" id="ARBA00023027"/>
    </source>
</evidence>
<evidence type="ECO:0000259" key="5">
    <source>
        <dbReference type="Pfam" id="PF00389"/>
    </source>
</evidence>
<dbReference type="InterPro" id="IPR029752">
    <property type="entry name" value="D-isomer_DH_CS1"/>
</dbReference>
<keyword evidence="2 4" id="KW-0560">Oxidoreductase</keyword>
<dbReference type="Gene3D" id="3.40.50.720">
    <property type="entry name" value="NAD(P)-binding Rossmann-like Domain"/>
    <property type="match status" value="2"/>
</dbReference>
<dbReference type="GO" id="GO:0005829">
    <property type="term" value="C:cytosol"/>
    <property type="evidence" value="ECO:0007669"/>
    <property type="project" value="TreeGrafter"/>
</dbReference>
<name>A0A1H1YP40_9ACTN</name>
<dbReference type="InterPro" id="IPR006139">
    <property type="entry name" value="D-isomer_2_OHA_DH_cat_dom"/>
</dbReference>
<dbReference type="GO" id="GO:0016618">
    <property type="term" value="F:hydroxypyruvate reductase [NAD(P)H] activity"/>
    <property type="evidence" value="ECO:0007669"/>
    <property type="project" value="TreeGrafter"/>
</dbReference>
<dbReference type="InterPro" id="IPR050223">
    <property type="entry name" value="D-isomer_2-hydroxyacid_DH"/>
</dbReference>
<dbReference type="InterPro" id="IPR006140">
    <property type="entry name" value="D-isomer_DH_NAD-bd"/>
</dbReference>
<feature type="domain" description="D-isomer specific 2-hydroxyacid dehydrogenase catalytic" evidence="5">
    <location>
        <begin position="50"/>
        <end position="321"/>
    </location>
</feature>
<gene>
    <name evidence="7" type="ORF">SAMN04489812_4702</name>
</gene>
<proteinExistence type="inferred from homology"/>
<dbReference type="EMBL" id="LT629772">
    <property type="protein sequence ID" value="SDT23233.1"/>
    <property type="molecule type" value="Genomic_DNA"/>
</dbReference>
<dbReference type="Pfam" id="PF00389">
    <property type="entry name" value="2-Hacid_dh"/>
    <property type="match status" value="1"/>
</dbReference>
<feature type="domain" description="D-isomer specific 2-hydroxyacid dehydrogenase NAD-binding" evidence="6">
    <location>
        <begin position="118"/>
        <end position="287"/>
    </location>
</feature>
<comment type="similarity">
    <text evidence="1 4">Belongs to the D-isomer specific 2-hydroxyacid dehydrogenase family.</text>
</comment>
<evidence type="ECO:0000259" key="6">
    <source>
        <dbReference type="Pfam" id="PF02826"/>
    </source>
</evidence>
<dbReference type="OrthoDB" id="9793626at2"/>
<sequence length="340" mass="35348">MTPYRLAISTDSLDADGKVIYGDIGLDALTAAGVDWQWVTADGHAYAAGQLDDFDAVWILGHSGIAAESLSAASSLRHVARFGAGYDQIDLAACSEGGVLVTNAPHGVRTPMVHTAVTLLFALGHNLLAKDRLARTGDWRANGALRGRGLQNATVGVIGLGGIGAATAETLTAMGLDVVAYNRTPRPELGITQLGLDELLATSDYVIITISAGPQTRHFIGADQLAAMKPGSFLINIARGSVVDEDALVAALTSGPLAGAGLDVFATEPLPASSPLTALDNVILGPHSLCWTDSYATDTSAEARQCLLDVAAGRTPQNVVNPEVWPAYRRRFGPVGATDR</sequence>
<dbReference type="SUPFAM" id="SSF52283">
    <property type="entry name" value="Formate/glycerate dehydrogenase catalytic domain-like"/>
    <property type="match status" value="1"/>
</dbReference>
<dbReference type="STRING" id="630515.SAMN04489812_4702"/>
<dbReference type="InterPro" id="IPR036291">
    <property type="entry name" value="NAD(P)-bd_dom_sf"/>
</dbReference>
<dbReference type="Pfam" id="PF02826">
    <property type="entry name" value="2-Hacid_dh_C"/>
    <property type="match status" value="1"/>
</dbReference>